<reference evidence="1 2" key="1">
    <citation type="submission" date="2016-11" db="EMBL/GenBank/DDBJ databases">
        <title>Comparative genomics of Acidibacillus ferroxidans species.</title>
        <authorList>
            <person name="Oliveira G."/>
            <person name="Nunes G."/>
            <person name="Oliveira R."/>
            <person name="Araujo F."/>
            <person name="Salim A."/>
            <person name="Scholte L."/>
            <person name="Morais D."/>
            <person name="Nancucheo I."/>
            <person name="Johnson D.B."/>
            <person name="Grail B."/>
            <person name="Bittencourt J."/>
            <person name="Valadares R."/>
        </authorList>
    </citation>
    <scope>NUCLEOTIDE SEQUENCE [LARGE SCALE GENOMIC DNA]</scope>
    <source>
        <strain evidence="1 2">Y002</strain>
    </source>
</reference>
<evidence type="ECO:0000313" key="2">
    <source>
        <dbReference type="Proteomes" id="UP000245380"/>
    </source>
</evidence>
<dbReference type="OrthoDB" id="1999450at2"/>
<dbReference type="Proteomes" id="UP000245380">
    <property type="component" value="Unassembled WGS sequence"/>
</dbReference>
<dbReference type="Pfam" id="PF21845">
    <property type="entry name" value="DUF6904"/>
    <property type="match status" value="1"/>
</dbReference>
<comment type="caution">
    <text evidence="1">The sequence shown here is derived from an EMBL/GenBank/DDBJ whole genome shotgun (WGS) entry which is preliminary data.</text>
</comment>
<gene>
    <name evidence="1" type="ORF">BM613_05585</name>
</gene>
<name>A0A2U3DA22_SULT2</name>
<dbReference type="AlphaFoldDB" id="A0A2U3DA22"/>
<accession>A0A2U3DA22</accession>
<proteinExistence type="predicted"/>
<organism evidence="1 2">
    <name type="scientific">Sulfoacidibacillus thermotolerans</name>
    <name type="common">Acidibacillus sulfuroxidans</name>
    <dbReference type="NCBI Taxonomy" id="1765684"/>
    <lineage>
        <taxon>Bacteria</taxon>
        <taxon>Bacillati</taxon>
        <taxon>Bacillota</taxon>
        <taxon>Bacilli</taxon>
        <taxon>Bacillales</taxon>
        <taxon>Alicyclobacillaceae</taxon>
        <taxon>Sulfoacidibacillus</taxon>
    </lineage>
</organism>
<dbReference type="InterPro" id="IPR054199">
    <property type="entry name" value="DUF6904"/>
</dbReference>
<keyword evidence="2" id="KW-1185">Reference proteome</keyword>
<dbReference type="EMBL" id="MPDK01000006">
    <property type="protein sequence ID" value="PWI58129.1"/>
    <property type="molecule type" value="Genomic_DNA"/>
</dbReference>
<protein>
    <submittedName>
        <fullName evidence="1">Uncharacterized protein</fullName>
    </submittedName>
</protein>
<evidence type="ECO:0000313" key="1">
    <source>
        <dbReference type="EMBL" id="PWI58129.1"/>
    </source>
</evidence>
<sequence>MDGYISQYLDLLNIRYLGIGDREERAKTLSTFVKRMVGQGKEYRQIEGEVRAMAREHNCSVEDISLVEEYPEEIEW</sequence>